<dbReference type="GO" id="GO:0006826">
    <property type="term" value="P:iron ion transport"/>
    <property type="evidence" value="ECO:0007669"/>
    <property type="project" value="UniProtKB-KW"/>
</dbReference>
<evidence type="ECO:0000256" key="5">
    <source>
        <dbReference type="SAM" id="SignalP"/>
    </source>
</evidence>
<dbReference type="SUPFAM" id="SSF53850">
    <property type="entry name" value="Periplasmic binding protein-like II"/>
    <property type="match status" value="1"/>
</dbReference>
<proteinExistence type="inferred from homology"/>
<dbReference type="Proteomes" id="UP000464507">
    <property type="component" value="Chromosome"/>
</dbReference>
<dbReference type="RefSeq" id="WP_161884949.1">
    <property type="nucleotide sequence ID" value="NZ_CP017146.1"/>
</dbReference>
<keyword evidence="2" id="KW-0410">Iron transport</keyword>
<reference evidence="6 7" key="1">
    <citation type="submission" date="2016-09" db="EMBL/GenBank/DDBJ databases">
        <title>Complete genome sequence of microbes from the polar regions.</title>
        <authorList>
            <person name="Liao L."/>
            <person name="Chen B."/>
        </authorList>
    </citation>
    <scope>NUCLEOTIDE SEQUENCE [LARGE SCALE GENOMIC DNA]</scope>
    <source>
        <strain evidence="6 7">ZS314</strain>
    </source>
</reference>
<feature type="binding site" evidence="4">
    <location>
        <position position="239"/>
    </location>
    <ligand>
        <name>Fe cation</name>
        <dbReference type="ChEBI" id="CHEBI:24875"/>
    </ligand>
</feature>
<gene>
    <name evidence="6" type="ORF">BHD05_02040</name>
</gene>
<dbReference type="Gene3D" id="3.40.190.10">
    <property type="entry name" value="Periplasmic binding protein-like II"/>
    <property type="match status" value="2"/>
</dbReference>
<dbReference type="InterPro" id="IPR026045">
    <property type="entry name" value="Ferric-bd"/>
</dbReference>
<dbReference type="KEGG" id="mant:BHD05_02040"/>
<organism evidence="6 7">
    <name type="scientific">Marisediminicola antarctica</name>
    <dbReference type="NCBI Taxonomy" id="674079"/>
    <lineage>
        <taxon>Bacteria</taxon>
        <taxon>Bacillati</taxon>
        <taxon>Actinomycetota</taxon>
        <taxon>Actinomycetes</taxon>
        <taxon>Micrococcales</taxon>
        <taxon>Microbacteriaceae</taxon>
        <taxon>Marisediminicola</taxon>
    </lineage>
</organism>
<dbReference type="GO" id="GO:0030288">
    <property type="term" value="C:outer membrane-bounded periplasmic space"/>
    <property type="evidence" value="ECO:0007669"/>
    <property type="project" value="TreeGrafter"/>
</dbReference>
<accession>A0A7L5AHN5</accession>
<keyword evidence="2" id="KW-0813">Transport</keyword>
<evidence type="ECO:0000256" key="3">
    <source>
        <dbReference type="ARBA" id="ARBA00022729"/>
    </source>
</evidence>
<keyword evidence="4" id="KW-0408">Iron</keyword>
<protein>
    <submittedName>
        <fullName evidence="6">Iron ABC transporter substrate-binding protein</fullName>
    </submittedName>
</protein>
<evidence type="ECO:0000313" key="6">
    <source>
        <dbReference type="EMBL" id="QHO68591.1"/>
    </source>
</evidence>
<feature type="chain" id="PRO_5029679296" evidence="5">
    <location>
        <begin position="28"/>
        <end position="351"/>
    </location>
</feature>
<evidence type="ECO:0000256" key="4">
    <source>
        <dbReference type="PIRSR" id="PIRSR002825-1"/>
    </source>
</evidence>
<keyword evidence="2" id="KW-0406">Ion transport</keyword>
<dbReference type="PANTHER" id="PTHR30006:SF15">
    <property type="entry name" value="IRON-UTILIZATION PERIPLASMIC PROTEIN"/>
    <property type="match status" value="1"/>
</dbReference>
<dbReference type="EMBL" id="CP017146">
    <property type="protein sequence ID" value="QHO68591.1"/>
    <property type="molecule type" value="Genomic_DNA"/>
</dbReference>
<sequence>MRTLRRGLILSAGVTALALTVAGCAPASDTEPAAPNDAAIESDGELTLYAGRDEALIAPLIEQFTEDTGIEVSARYGSSPELNALLLEEGDNSPAQVFLSQDAGALGSLANADLVSKIPAEFADLIPAGFTSEDDSWIGVTGRARVIAYDTEKLSEDEIPDGVEELTDPKWSGRVGFPPGNASFQSFVTALRVLEGEEDAEAWVEGISKNSPVLTEKNGATLDLVNSGQLDLALINHYYWYEDAAEVGADGMRAQLKFLPGDAGGMVNVTGAAILAGAEGDPDALAFIEYLVSEKAQQFFVENTYEYPLLPGVAAPEGLPELESLVNPQLDLSDLESLEITQELLAQYGLL</sequence>
<dbReference type="GO" id="GO:0046872">
    <property type="term" value="F:metal ion binding"/>
    <property type="evidence" value="ECO:0007669"/>
    <property type="project" value="UniProtKB-KW"/>
</dbReference>
<name>A0A7L5AHN5_9MICO</name>
<dbReference type="Pfam" id="PF13343">
    <property type="entry name" value="SBP_bac_6"/>
    <property type="match status" value="1"/>
</dbReference>
<dbReference type="PANTHER" id="PTHR30006">
    <property type="entry name" value="THIAMINE-BINDING PERIPLASMIC PROTEIN-RELATED"/>
    <property type="match status" value="1"/>
</dbReference>
<dbReference type="PIRSF" id="PIRSF002825">
    <property type="entry name" value="CfbpA"/>
    <property type="match status" value="1"/>
</dbReference>
<dbReference type="AlphaFoldDB" id="A0A7L5AHN5"/>
<keyword evidence="4" id="KW-0479">Metal-binding</keyword>
<keyword evidence="7" id="KW-1185">Reference proteome</keyword>
<feature type="binding site" evidence="4">
    <location>
        <position position="238"/>
    </location>
    <ligand>
        <name>Fe cation</name>
        <dbReference type="ChEBI" id="CHEBI:24875"/>
    </ligand>
</feature>
<feature type="signal peptide" evidence="5">
    <location>
        <begin position="1"/>
        <end position="27"/>
    </location>
</feature>
<keyword evidence="3 5" id="KW-0732">Signal</keyword>
<evidence type="ECO:0000256" key="2">
    <source>
        <dbReference type="ARBA" id="ARBA00022496"/>
    </source>
</evidence>
<evidence type="ECO:0000313" key="7">
    <source>
        <dbReference type="Proteomes" id="UP000464507"/>
    </source>
</evidence>
<dbReference type="OrthoDB" id="9769567at2"/>
<dbReference type="PROSITE" id="PS51257">
    <property type="entry name" value="PROKAR_LIPOPROTEIN"/>
    <property type="match status" value="1"/>
</dbReference>
<evidence type="ECO:0000256" key="1">
    <source>
        <dbReference type="ARBA" id="ARBA00008520"/>
    </source>
</evidence>
<comment type="similarity">
    <text evidence="1">Belongs to the bacterial solute-binding protein 1 family.</text>
</comment>
<dbReference type="CDD" id="cd13543">
    <property type="entry name" value="PBP2_Fbp"/>
    <property type="match status" value="1"/>
</dbReference>